<feature type="region of interest" description="Disordered" evidence="1">
    <location>
        <begin position="57"/>
        <end position="85"/>
    </location>
</feature>
<comment type="caution">
    <text evidence="2">The sequence shown here is derived from an EMBL/GenBank/DDBJ whole genome shotgun (WGS) entry which is preliminary data.</text>
</comment>
<proteinExistence type="predicted"/>
<evidence type="ECO:0000313" key="2">
    <source>
        <dbReference type="EMBL" id="PRP84003.1"/>
    </source>
</evidence>
<gene>
    <name evidence="2" type="ORF">PROFUN_08600</name>
</gene>
<feature type="compositionally biased region" description="Polar residues" evidence="1">
    <location>
        <begin position="57"/>
        <end position="68"/>
    </location>
</feature>
<evidence type="ECO:0000313" key="3">
    <source>
        <dbReference type="Proteomes" id="UP000241769"/>
    </source>
</evidence>
<keyword evidence="3" id="KW-1185">Reference proteome</keyword>
<dbReference type="Proteomes" id="UP000241769">
    <property type="component" value="Unassembled WGS sequence"/>
</dbReference>
<dbReference type="InParanoid" id="A0A2P6NJ61"/>
<sequence length="133" mass="15699">MFTSGCSAVRVDSRPAGRPPKQTTGGRRLRWSPHHLYIHTTTTRGRKKMRQKEILVQQQSTRVRTHNQGGLAIDGGRCSETKRERRHRRHHAYFRVLLPRAIEGREDNIEETNYQLEDFIQQDESFWEAIFDQ</sequence>
<evidence type="ECO:0000256" key="1">
    <source>
        <dbReference type="SAM" id="MobiDB-lite"/>
    </source>
</evidence>
<dbReference type="EMBL" id="MDYQ01000071">
    <property type="protein sequence ID" value="PRP84003.1"/>
    <property type="molecule type" value="Genomic_DNA"/>
</dbReference>
<accession>A0A2P6NJ61</accession>
<reference evidence="2 3" key="1">
    <citation type="journal article" date="2018" name="Genome Biol. Evol.">
        <title>Multiple Roots of Fruiting Body Formation in Amoebozoa.</title>
        <authorList>
            <person name="Hillmann F."/>
            <person name="Forbes G."/>
            <person name="Novohradska S."/>
            <person name="Ferling I."/>
            <person name="Riege K."/>
            <person name="Groth M."/>
            <person name="Westermann M."/>
            <person name="Marz M."/>
            <person name="Spaller T."/>
            <person name="Winckler T."/>
            <person name="Schaap P."/>
            <person name="Glockner G."/>
        </authorList>
    </citation>
    <scope>NUCLEOTIDE SEQUENCE [LARGE SCALE GENOMIC DNA]</scope>
    <source>
        <strain evidence="2 3">Jena</strain>
    </source>
</reference>
<dbReference type="AlphaFoldDB" id="A0A2P6NJ61"/>
<protein>
    <submittedName>
        <fullName evidence="2">Uncharacterized protein</fullName>
    </submittedName>
</protein>
<name>A0A2P6NJ61_9EUKA</name>
<feature type="region of interest" description="Disordered" evidence="1">
    <location>
        <begin position="1"/>
        <end position="28"/>
    </location>
</feature>
<organism evidence="2 3">
    <name type="scientific">Planoprotostelium fungivorum</name>
    <dbReference type="NCBI Taxonomy" id="1890364"/>
    <lineage>
        <taxon>Eukaryota</taxon>
        <taxon>Amoebozoa</taxon>
        <taxon>Evosea</taxon>
        <taxon>Variosea</taxon>
        <taxon>Cavosteliida</taxon>
        <taxon>Cavosteliaceae</taxon>
        <taxon>Planoprotostelium</taxon>
    </lineage>
</organism>